<dbReference type="InterPro" id="IPR001214">
    <property type="entry name" value="SET_dom"/>
</dbReference>
<keyword evidence="3" id="KW-1185">Reference proteome</keyword>
<dbReference type="OrthoDB" id="5792673at2759"/>
<evidence type="ECO:0000259" key="1">
    <source>
        <dbReference type="PROSITE" id="PS50280"/>
    </source>
</evidence>
<dbReference type="SUPFAM" id="SSF82199">
    <property type="entry name" value="SET domain"/>
    <property type="match status" value="1"/>
</dbReference>
<dbReference type="GO" id="GO:0042799">
    <property type="term" value="F:histone H4K20 methyltransferase activity"/>
    <property type="evidence" value="ECO:0007669"/>
    <property type="project" value="TreeGrafter"/>
</dbReference>
<protein>
    <submittedName>
        <fullName evidence="2">SET domain protein</fullName>
    </submittedName>
</protein>
<accession>A0A2P6MYW8</accession>
<dbReference type="PANTHER" id="PTHR46167">
    <property type="entry name" value="N-LYSINE METHYLTRANSFERASE KMT5A"/>
    <property type="match status" value="1"/>
</dbReference>
<reference evidence="2 3" key="1">
    <citation type="journal article" date="2018" name="Genome Biol. Evol.">
        <title>Multiple Roots of Fruiting Body Formation in Amoebozoa.</title>
        <authorList>
            <person name="Hillmann F."/>
            <person name="Forbes G."/>
            <person name="Novohradska S."/>
            <person name="Ferling I."/>
            <person name="Riege K."/>
            <person name="Groth M."/>
            <person name="Westermann M."/>
            <person name="Marz M."/>
            <person name="Spaller T."/>
            <person name="Winckler T."/>
            <person name="Schaap P."/>
            <person name="Glockner G."/>
        </authorList>
    </citation>
    <scope>NUCLEOTIDE SEQUENCE [LARGE SCALE GENOMIC DNA]</scope>
    <source>
        <strain evidence="2 3">Jena</strain>
    </source>
</reference>
<dbReference type="SMART" id="SM00317">
    <property type="entry name" value="SET"/>
    <property type="match status" value="1"/>
</dbReference>
<dbReference type="Gene3D" id="2.170.270.10">
    <property type="entry name" value="SET domain"/>
    <property type="match status" value="2"/>
</dbReference>
<dbReference type="GO" id="GO:0005700">
    <property type="term" value="C:polytene chromosome"/>
    <property type="evidence" value="ECO:0007669"/>
    <property type="project" value="TreeGrafter"/>
</dbReference>
<evidence type="ECO:0000313" key="2">
    <source>
        <dbReference type="EMBL" id="PRP76905.1"/>
    </source>
</evidence>
<dbReference type="EMBL" id="MDYQ01000292">
    <property type="protein sequence ID" value="PRP76905.1"/>
    <property type="molecule type" value="Genomic_DNA"/>
</dbReference>
<evidence type="ECO:0000313" key="3">
    <source>
        <dbReference type="Proteomes" id="UP000241769"/>
    </source>
</evidence>
<dbReference type="Proteomes" id="UP000241769">
    <property type="component" value="Unassembled WGS sequence"/>
</dbReference>
<dbReference type="Pfam" id="PF00856">
    <property type="entry name" value="SET"/>
    <property type="match status" value="1"/>
</dbReference>
<dbReference type="InParanoid" id="A0A2P6MYW8"/>
<dbReference type="GO" id="GO:0006357">
    <property type="term" value="P:regulation of transcription by RNA polymerase II"/>
    <property type="evidence" value="ECO:0007669"/>
    <property type="project" value="TreeGrafter"/>
</dbReference>
<dbReference type="InterPro" id="IPR051760">
    <property type="entry name" value="KMT5A"/>
</dbReference>
<organism evidence="2 3">
    <name type="scientific">Planoprotostelium fungivorum</name>
    <dbReference type="NCBI Taxonomy" id="1890364"/>
    <lineage>
        <taxon>Eukaryota</taxon>
        <taxon>Amoebozoa</taxon>
        <taxon>Evosea</taxon>
        <taxon>Variosea</taxon>
        <taxon>Cavosteliida</taxon>
        <taxon>Cavosteliaceae</taxon>
        <taxon>Planoprotostelium</taxon>
    </lineage>
</organism>
<dbReference type="AlphaFoldDB" id="A0A2P6MYW8"/>
<dbReference type="PANTHER" id="PTHR46167:SF1">
    <property type="entry name" value="N-LYSINE METHYLTRANSFERASE KMT5A"/>
    <property type="match status" value="1"/>
</dbReference>
<proteinExistence type="predicted"/>
<gene>
    <name evidence="2" type="ORF">PROFUN_06183</name>
</gene>
<comment type="caution">
    <text evidence="2">The sequence shown here is derived from an EMBL/GenBank/DDBJ whole genome shotgun (WGS) entry which is preliminary data.</text>
</comment>
<sequence>MGTESTIETVAELPPNWPSGLQYTHLLRWDDVSEEIRIHYEDEVDVLSVYVDVVEEAPAEGTEESSGRRLVIPKQSLQCGAWLCEIVGSIIDSTQLKRLRRYEGDEIGLLNGVFLHQRQGKRYFIEPSSHEFSLLRQLEANDDRDQANLKVRRIVLEGRTRAYLEILKNIDVNEELVIDYDSDEDAFVDTSDLPFSQAEVNVEDIPNISNTFNLSPEEAQFFDHPQTLREMYQIQKVMQEQHPCYGQNGLFSLKRIHSGQYLGEYTGDVIIHDPDATEGKERIYHSRYLMDFSNPYSAEEIQLKESWVDADLSGNELRFINDASGTGNQSNVHFKRAWLGGKMHVICQATAPVEIGDELLVEYGDRYWENIHVDGVVRS</sequence>
<feature type="domain" description="SET" evidence="1">
    <location>
        <begin position="232"/>
        <end position="364"/>
    </location>
</feature>
<name>A0A2P6MYW8_9EUKA</name>
<dbReference type="PROSITE" id="PS50280">
    <property type="entry name" value="SET"/>
    <property type="match status" value="1"/>
</dbReference>
<dbReference type="InterPro" id="IPR046341">
    <property type="entry name" value="SET_dom_sf"/>
</dbReference>
<dbReference type="GO" id="GO:0005634">
    <property type="term" value="C:nucleus"/>
    <property type="evidence" value="ECO:0007669"/>
    <property type="project" value="TreeGrafter"/>
</dbReference>